<sequence>MPLLATGQFSFLDDPYGDIQLEFLRDKIETKKAESFFNVLKIKNPTDRRLQFNAHLTLPRGWGLMVDARQTITLNPKDSVLLPIRASISPNAKGEIGYAVVATLTDNKGKSFKNEYSFVNIPKTNKIKFRPAQRTLYFNNATNKAKMEFNCINQGNVDEVVYLEFNYDKGIGMPNGANQSYKTEFLLSPNTDTTLSFDMKYLNQSNETYGDRKNYRVHIKTYTRDTAFENALWIKKINQEYENYIPDRNRLLIVELSALNIFSDYDPIYNADLRGSFLTKKAGSVFYRFQTMGKRFYEDPWLYSRIRVRYDYKNLLLKLGDVNESIDQSLFGRGASAHITYKKQELKLTATRNLFNKADQAGALLRIKPYGESYVEAGGIYATNADLKQDNYLGVFGFFVPFFNNVRFYIRGGISETYFTDFGNKSVMGYGSQANISYNSKKINFRSTFQYGDRHYKGYFAGRLKSYNQANIGITKRMRLTVTGNLFYNNPPVYDGYKLQEDLYFNSLYSLAQLNYNLNPTFTLYGGPRHELKWSNNFFNFDRTSELSVPTTYLTAGVRIRSQNTTVTANLKGAAGYTYSSVDRFAVSNPILKKNHRYPSFELGVNLRGRIWSIYASYYDGPYTLNQHYENIYFNIDNRLVRILPQIGFFVYKDYIKIENRSTLNFDLASKSTRYNINTIVSGYPGKGWRLQLINTIGYQSSYDEVVEEKYTFSNTYFEFRVQKKFGFNQPRVQYHDLRLIFFKDLNGDGKKSKDEPGIENVLAKINVDHTVNDSMQQIGNMNEGGFYATELLSDIKGLVKYDNIPGGFYTVNYVSLGKMQGNYTSDKSQQKFIMDDDKTIYIPYKENNKIFGSVILNRSKLSNLGNISPANVKITATDSKGNVYSTLTDKNGDFILYVPNVDKYKIHMNNIFYEHFNLAQNDFTVELNGYKQFEINFILNEKRRRISFSNNLDFAEQDRNVRVIRRTNLGGSVKDAATFKPIKAEVKIIDSETGEVVSEARTDGKTGKFYVSFLAGENYKLVVTSDGYWFYAENLPSGQITTFQNMKREIMLDYITVGSKVNLQAITFEPDSDQLSPESMAELDRLAGILKDNPGIELEVVGHCDDIEAIENIEVAEERARTVTSYLMKQGIKNIKFSSAGNSQPVSAGNTEEERAKNRRVEAIVISK</sequence>
<dbReference type="InterPro" id="IPR050330">
    <property type="entry name" value="Bact_OuterMem_StrucFunc"/>
</dbReference>
<keyword evidence="1" id="KW-0472">Membrane</keyword>
<dbReference type="AlphaFoldDB" id="A0A0S2HWH5"/>
<dbReference type="PANTHER" id="PTHR30329:SF21">
    <property type="entry name" value="LIPOPROTEIN YIAD-RELATED"/>
    <property type="match status" value="1"/>
</dbReference>
<name>A0A0S2HWH5_9BACT</name>
<dbReference type="KEGG" id="blq:L21SP5_00620"/>
<dbReference type="EMBL" id="CP013118">
    <property type="protein sequence ID" value="ALO14292.1"/>
    <property type="molecule type" value="Genomic_DNA"/>
</dbReference>
<organism evidence="4 5">
    <name type="scientific">Salinivirga cyanobacteriivorans</name>
    <dbReference type="NCBI Taxonomy" id="1307839"/>
    <lineage>
        <taxon>Bacteria</taxon>
        <taxon>Pseudomonadati</taxon>
        <taxon>Bacteroidota</taxon>
        <taxon>Bacteroidia</taxon>
        <taxon>Bacteroidales</taxon>
        <taxon>Salinivirgaceae</taxon>
        <taxon>Salinivirga</taxon>
    </lineage>
</organism>
<keyword evidence="5" id="KW-1185">Reference proteome</keyword>
<accession>A0A0S2HWH5</accession>
<gene>
    <name evidence="4" type="primary">yiaD_1</name>
    <name evidence="4" type="ORF">L21SP5_00620</name>
</gene>
<keyword evidence="4" id="KW-0449">Lipoprotein</keyword>
<evidence type="ECO:0000313" key="4">
    <source>
        <dbReference type="EMBL" id="ALO14292.1"/>
    </source>
</evidence>
<dbReference type="STRING" id="1307839.L21SP5_00620"/>
<dbReference type="GO" id="GO:0016020">
    <property type="term" value="C:membrane"/>
    <property type="evidence" value="ECO:0007669"/>
    <property type="project" value="UniProtKB-UniRule"/>
</dbReference>
<dbReference type="Proteomes" id="UP000064893">
    <property type="component" value="Chromosome"/>
</dbReference>
<reference evidence="4 5" key="1">
    <citation type="submission" date="2015-11" db="EMBL/GenBank/DDBJ databases">
        <title>Description and complete genome sequence of a novel strain predominating in hypersaline microbial mats and representing a new family of the Bacteriodetes phylum.</title>
        <authorList>
            <person name="Spring S."/>
            <person name="Bunk B."/>
            <person name="Sproer C."/>
            <person name="Klenk H.-P."/>
        </authorList>
    </citation>
    <scope>NUCLEOTIDE SEQUENCE [LARGE SCALE GENOMIC DNA]</scope>
    <source>
        <strain evidence="4 5">L21-Spi-D4</strain>
    </source>
</reference>
<protein>
    <submittedName>
        <fullName evidence="4">Inner membrane lipoprotein YiaD</fullName>
    </submittedName>
</protein>
<dbReference type="InterPro" id="IPR036737">
    <property type="entry name" value="OmpA-like_sf"/>
</dbReference>
<dbReference type="Pfam" id="PF00691">
    <property type="entry name" value="OmpA"/>
    <property type="match status" value="1"/>
</dbReference>
<feature type="compositionally biased region" description="Polar residues" evidence="2">
    <location>
        <begin position="1140"/>
        <end position="1151"/>
    </location>
</feature>
<proteinExistence type="predicted"/>
<dbReference type="PROSITE" id="PS51123">
    <property type="entry name" value="OMPA_2"/>
    <property type="match status" value="1"/>
</dbReference>
<dbReference type="CDD" id="cd07185">
    <property type="entry name" value="OmpA_C-like"/>
    <property type="match status" value="1"/>
</dbReference>
<dbReference type="Gene3D" id="3.30.1330.60">
    <property type="entry name" value="OmpA-like domain"/>
    <property type="match status" value="1"/>
</dbReference>
<evidence type="ECO:0000256" key="2">
    <source>
        <dbReference type="SAM" id="MobiDB-lite"/>
    </source>
</evidence>
<feature type="region of interest" description="Disordered" evidence="2">
    <location>
        <begin position="1140"/>
        <end position="1159"/>
    </location>
</feature>
<evidence type="ECO:0000259" key="3">
    <source>
        <dbReference type="PROSITE" id="PS51123"/>
    </source>
</evidence>
<dbReference type="PANTHER" id="PTHR30329">
    <property type="entry name" value="STATOR ELEMENT OF FLAGELLAR MOTOR COMPLEX"/>
    <property type="match status" value="1"/>
</dbReference>
<evidence type="ECO:0000313" key="5">
    <source>
        <dbReference type="Proteomes" id="UP000064893"/>
    </source>
</evidence>
<dbReference type="SUPFAM" id="SSF103088">
    <property type="entry name" value="OmpA-like"/>
    <property type="match status" value="1"/>
</dbReference>
<dbReference type="InterPro" id="IPR006665">
    <property type="entry name" value="OmpA-like"/>
</dbReference>
<feature type="domain" description="OmpA-like" evidence="3">
    <location>
        <begin position="1058"/>
        <end position="1169"/>
    </location>
</feature>
<evidence type="ECO:0000256" key="1">
    <source>
        <dbReference type="PROSITE-ProRule" id="PRU00473"/>
    </source>
</evidence>